<keyword evidence="4" id="KW-1185">Reference proteome</keyword>
<dbReference type="SUPFAM" id="SSF81383">
    <property type="entry name" value="F-box domain"/>
    <property type="match status" value="1"/>
</dbReference>
<dbReference type="AlphaFoldDB" id="A0A2P6S443"/>
<dbReference type="InterPro" id="IPR053772">
    <property type="entry name" value="At1g61320/At1g61330-like"/>
</dbReference>
<dbReference type="Proteomes" id="UP000238479">
    <property type="component" value="Chromosome 2"/>
</dbReference>
<dbReference type="Gene3D" id="3.80.10.10">
    <property type="entry name" value="Ribonuclease Inhibitor"/>
    <property type="match status" value="2"/>
</dbReference>
<comment type="caution">
    <text evidence="3">The sequence shown here is derived from an EMBL/GenBank/DDBJ whole genome shotgun (WGS) entry which is preliminary data.</text>
</comment>
<organism evidence="3 4">
    <name type="scientific">Rosa chinensis</name>
    <name type="common">China rose</name>
    <dbReference type="NCBI Taxonomy" id="74649"/>
    <lineage>
        <taxon>Eukaryota</taxon>
        <taxon>Viridiplantae</taxon>
        <taxon>Streptophyta</taxon>
        <taxon>Embryophyta</taxon>
        <taxon>Tracheophyta</taxon>
        <taxon>Spermatophyta</taxon>
        <taxon>Magnoliopsida</taxon>
        <taxon>eudicotyledons</taxon>
        <taxon>Gunneridae</taxon>
        <taxon>Pentapetalae</taxon>
        <taxon>rosids</taxon>
        <taxon>fabids</taxon>
        <taxon>Rosales</taxon>
        <taxon>Rosaceae</taxon>
        <taxon>Rosoideae</taxon>
        <taxon>Rosoideae incertae sedis</taxon>
        <taxon>Rosa</taxon>
    </lineage>
</organism>
<dbReference type="Gramene" id="PRQ53450">
    <property type="protein sequence ID" value="PRQ53450"/>
    <property type="gene ID" value="RchiOBHm_Chr2g0166621"/>
</dbReference>
<dbReference type="PANTHER" id="PTHR34145">
    <property type="entry name" value="OS02G0105600 PROTEIN"/>
    <property type="match status" value="1"/>
</dbReference>
<dbReference type="Pfam" id="PF23622">
    <property type="entry name" value="LRR_At1g61320_AtMIF1"/>
    <property type="match status" value="1"/>
</dbReference>
<protein>
    <submittedName>
        <fullName evidence="3">Putative F-box domain, FBD domain, leucine-rich repeat domain, L domain-containing protein</fullName>
    </submittedName>
</protein>
<dbReference type="InterPro" id="IPR032675">
    <property type="entry name" value="LRR_dom_sf"/>
</dbReference>
<dbReference type="STRING" id="74649.A0A2P6S443"/>
<evidence type="ECO:0000256" key="1">
    <source>
        <dbReference type="SAM" id="MobiDB-lite"/>
    </source>
</evidence>
<feature type="region of interest" description="Disordered" evidence="1">
    <location>
        <begin position="441"/>
        <end position="496"/>
    </location>
</feature>
<dbReference type="OMA" id="ICILEIA"/>
<sequence>MLQAASESNDRINELPDCILLSILSLLTLKDAVTTSMLCRRWRNLWKDLWLTKRNLEFDIPNIFGSQYAQLIDIHEEDYRYYDYPGLKRFERQQFVSCVNSLLGLYLGNKVDSFKVAFFLDGESTKDLDNWVRFAITKGAQVLHLHLRGGIETVYHFPYWILTESDSSVLKHLSLEKCALSPSPKYFDRFNELKTLWLDNVTINTIFMAHLFSVCVTLESLTLKSCSMGSTLVVAGEHPGDQSLRLQELKLLQCYELEQVAISAVNLTSLEFEGNFLRIYYFDTPRLESVFLCARAKFILPRELTIFASFPELETLNLSLWHGVALLRNIPTFANLRVLDLDSWVFDIRSLVKLLMAVPLLEELVLTVYASHLQRKMRNLSGFSHDHLKNVKFQRFHSNSHMIELAICILEIATKLETMVIYPLGKLYVGGGVWREVYRNENEDEYSDEEEDMYEDYDGVEDTDDSEDEDEDEEEDEDDNNDEDGEKSNSSWEDRGRKIVQEKLNEVMSGARIIINSIMVDRRS</sequence>
<dbReference type="InterPro" id="IPR036047">
    <property type="entry name" value="F-box-like_dom_sf"/>
</dbReference>
<dbReference type="PROSITE" id="PS50181">
    <property type="entry name" value="FBOX"/>
    <property type="match status" value="1"/>
</dbReference>
<evidence type="ECO:0000313" key="3">
    <source>
        <dbReference type="EMBL" id="PRQ53450.1"/>
    </source>
</evidence>
<dbReference type="Pfam" id="PF00646">
    <property type="entry name" value="F-box"/>
    <property type="match status" value="1"/>
</dbReference>
<evidence type="ECO:0000313" key="4">
    <source>
        <dbReference type="Proteomes" id="UP000238479"/>
    </source>
</evidence>
<reference evidence="3 4" key="1">
    <citation type="journal article" date="2018" name="Nat. Genet.">
        <title>The Rosa genome provides new insights in the design of modern roses.</title>
        <authorList>
            <person name="Bendahmane M."/>
        </authorList>
    </citation>
    <scope>NUCLEOTIDE SEQUENCE [LARGE SCALE GENOMIC DNA]</scope>
    <source>
        <strain evidence="4">cv. Old Blush</strain>
    </source>
</reference>
<feature type="domain" description="F-box" evidence="2">
    <location>
        <begin position="9"/>
        <end position="53"/>
    </location>
</feature>
<accession>A0A2P6S443</accession>
<evidence type="ECO:0000259" key="2">
    <source>
        <dbReference type="PROSITE" id="PS50181"/>
    </source>
</evidence>
<dbReference type="SUPFAM" id="SSF52047">
    <property type="entry name" value="RNI-like"/>
    <property type="match status" value="1"/>
</dbReference>
<dbReference type="EMBL" id="PDCK01000040">
    <property type="protein sequence ID" value="PRQ53450.1"/>
    <property type="molecule type" value="Genomic_DNA"/>
</dbReference>
<feature type="compositionally biased region" description="Acidic residues" evidence="1">
    <location>
        <begin position="442"/>
        <end position="485"/>
    </location>
</feature>
<dbReference type="InterPro" id="IPR001810">
    <property type="entry name" value="F-box_dom"/>
</dbReference>
<gene>
    <name evidence="3" type="ORF">RchiOBHm_Chr2g0166621</name>
</gene>
<dbReference type="PANTHER" id="PTHR34145:SF28">
    <property type="entry name" value="F-BOX DOMAIN-CONTAINING PROTEIN"/>
    <property type="match status" value="1"/>
</dbReference>
<dbReference type="SMART" id="SM00256">
    <property type="entry name" value="FBOX"/>
    <property type="match status" value="1"/>
</dbReference>
<name>A0A2P6S443_ROSCH</name>
<dbReference type="InterPro" id="IPR055357">
    <property type="entry name" value="LRR_At1g61320_AtMIF1"/>
</dbReference>
<proteinExistence type="predicted"/>